<dbReference type="OrthoDB" id="6287725at2759"/>
<comment type="caution">
    <text evidence="1">The sequence shown here is derived from an EMBL/GenBank/DDBJ whole genome shotgun (WGS) entry which is preliminary data.</text>
</comment>
<dbReference type="Proteomes" id="UP000789396">
    <property type="component" value="Unassembled WGS sequence"/>
</dbReference>
<dbReference type="EMBL" id="CAJVPZ010063530">
    <property type="protein sequence ID" value="CAG8793363.1"/>
    <property type="molecule type" value="Genomic_DNA"/>
</dbReference>
<name>A0A9N9JV93_9GLOM</name>
<dbReference type="GO" id="GO:0000902">
    <property type="term" value="P:cell morphogenesis"/>
    <property type="evidence" value="ECO:0007669"/>
    <property type="project" value="InterPro"/>
</dbReference>
<reference evidence="1" key="1">
    <citation type="submission" date="2021-06" db="EMBL/GenBank/DDBJ databases">
        <authorList>
            <person name="Kallberg Y."/>
            <person name="Tangrot J."/>
            <person name="Rosling A."/>
        </authorList>
    </citation>
    <scope>NUCLEOTIDE SEQUENCE</scope>
    <source>
        <strain evidence="1">IN212</strain>
    </source>
</reference>
<evidence type="ECO:0000313" key="1">
    <source>
        <dbReference type="EMBL" id="CAG8793363.1"/>
    </source>
</evidence>
<dbReference type="InterPro" id="IPR039867">
    <property type="entry name" value="Furry/Tao3/Mor2"/>
</dbReference>
<feature type="non-terminal residue" evidence="1">
    <location>
        <position position="332"/>
    </location>
</feature>
<dbReference type="GO" id="GO:0005938">
    <property type="term" value="C:cell cortex"/>
    <property type="evidence" value="ECO:0007669"/>
    <property type="project" value="TreeGrafter"/>
</dbReference>
<accession>A0A9N9JV93</accession>
<organism evidence="1 2">
    <name type="scientific">Racocetra fulgida</name>
    <dbReference type="NCBI Taxonomy" id="60492"/>
    <lineage>
        <taxon>Eukaryota</taxon>
        <taxon>Fungi</taxon>
        <taxon>Fungi incertae sedis</taxon>
        <taxon>Mucoromycota</taxon>
        <taxon>Glomeromycotina</taxon>
        <taxon>Glomeromycetes</taxon>
        <taxon>Diversisporales</taxon>
        <taxon>Gigasporaceae</taxon>
        <taxon>Racocetra</taxon>
    </lineage>
</organism>
<dbReference type="PANTHER" id="PTHR12295:SF30">
    <property type="entry name" value="PROTEIN FURRY"/>
    <property type="match status" value="1"/>
</dbReference>
<protein>
    <submittedName>
        <fullName evidence="1">5515_t:CDS:1</fullName>
    </submittedName>
</protein>
<dbReference type="SUPFAM" id="SSF48371">
    <property type="entry name" value="ARM repeat"/>
    <property type="match status" value="1"/>
</dbReference>
<proteinExistence type="predicted"/>
<dbReference type="AlphaFoldDB" id="A0A9N9JV93"/>
<dbReference type="InterPro" id="IPR016024">
    <property type="entry name" value="ARM-type_fold"/>
</dbReference>
<feature type="non-terminal residue" evidence="1">
    <location>
        <position position="1"/>
    </location>
</feature>
<sequence>KFYEILIGVVPNPTSGTQVGFFGILRLYYDLLKRWLNQLQHKKPNEIVGNFSDVEDPSIWTIIEETEANGLFKRSGAADDDASNIRNDESLLNNNSGIKLSYSSNRNDHKSDYTCIIHVLERGGKELIKFDTELQNSLSIVESVRLSNLQKSGKDVLLRLVESENPTDAAIWARCFPNFIKICTEYCPVTVAICRNNICARIVQMQMAIVTAGESLSRTPTATLTVPRFHYQKVILSATDGLIEQWRSYLIVACSTITSIDELADQKSSSHARKRTALTERIGSARDLFRMILPLLTSEHSTIRESVVTALGNINENVYKVLLEDMQPYFKS</sequence>
<evidence type="ECO:0000313" key="2">
    <source>
        <dbReference type="Proteomes" id="UP000789396"/>
    </source>
</evidence>
<keyword evidence="2" id="KW-1185">Reference proteome</keyword>
<dbReference type="GO" id="GO:0030427">
    <property type="term" value="C:site of polarized growth"/>
    <property type="evidence" value="ECO:0007669"/>
    <property type="project" value="TreeGrafter"/>
</dbReference>
<gene>
    <name evidence="1" type="ORF">RFULGI_LOCUS16971</name>
</gene>
<dbReference type="PANTHER" id="PTHR12295">
    <property type="entry name" value="FURRY-RELATED"/>
    <property type="match status" value="1"/>
</dbReference>